<gene>
    <name evidence="2" type="ORF">LITE_LOCUS26585</name>
</gene>
<sequence length="126" mass="14334">VLQRLSFKLITTFLLGWQATIGSTGTSSDLIVIILRRITVNHADIKQDGANGEPDEEPAKEDVHQRFGSFQRLLPRAPNNFVPVFSVNHAPFRHQFRSPKHVPHDYEPPALAHYAYRPYVAHKETP</sequence>
<evidence type="ECO:0000313" key="3">
    <source>
        <dbReference type="Proteomes" id="UP001154282"/>
    </source>
</evidence>
<comment type="caution">
    <text evidence="2">The sequence shown here is derived from an EMBL/GenBank/DDBJ whole genome shotgun (WGS) entry which is preliminary data.</text>
</comment>
<feature type="chain" id="PRO_5043639665" evidence="1">
    <location>
        <begin position="23"/>
        <end position="126"/>
    </location>
</feature>
<accession>A0AAV0M1N1</accession>
<protein>
    <submittedName>
        <fullName evidence="2">Uncharacterized protein</fullName>
    </submittedName>
</protein>
<name>A0AAV0M1N1_9ROSI</name>
<evidence type="ECO:0000256" key="1">
    <source>
        <dbReference type="SAM" id="SignalP"/>
    </source>
</evidence>
<dbReference type="EMBL" id="CAMGYJ010000007">
    <property type="protein sequence ID" value="CAI0440633.1"/>
    <property type="molecule type" value="Genomic_DNA"/>
</dbReference>
<dbReference type="AlphaFoldDB" id="A0AAV0M1N1"/>
<feature type="signal peptide" evidence="1">
    <location>
        <begin position="1"/>
        <end position="22"/>
    </location>
</feature>
<feature type="non-terminal residue" evidence="2">
    <location>
        <position position="1"/>
    </location>
</feature>
<proteinExistence type="predicted"/>
<feature type="non-terminal residue" evidence="2">
    <location>
        <position position="126"/>
    </location>
</feature>
<reference evidence="2" key="1">
    <citation type="submission" date="2022-08" db="EMBL/GenBank/DDBJ databases">
        <authorList>
            <person name="Gutierrez-Valencia J."/>
        </authorList>
    </citation>
    <scope>NUCLEOTIDE SEQUENCE</scope>
</reference>
<dbReference type="Proteomes" id="UP001154282">
    <property type="component" value="Unassembled WGS sequence"/>
</dbReference>
<keyword evidence="1" id="KW-0732">Signal</keyword>
<keyword evidence="3" id="KW-1185">Reference proteome</keyword>
<organism evidence="2 3">
    <name type="scientific">Linum tenue</name>
    <dbReference type="NCBI Taxonomy" id="586396"/>
    <lineage>
        <taxon>Eukaryota</taxon>
        <taxon>Viridiplantae</taxon>
        <taxon>Streptophyta</taxon>
        <taxon>Embryophyta</taxon>
        <taxon>Tracheophyta</taxon>
        <taxon>Spermatophyta</taxon>
        <taxon>Magnoliopsida</taxon>
        <taxon>eudicotyledons</taxon>
        <taxon>Gunneridae</taxon>
        <taxon>Pentapetalae</taxon>
        <taxon>rosids</taxon>
        <taxon>fabids</taxon>
        <taxon>Malpighiales</taxon>
        <taxon>Linaceae</taxon>
        <taxon>Linum</taxon>
    </lineage>
</organism>
<evidence type="ECO:0000313" key="2">
    <source>
        <dbReference type="EMBL" id="CAI0440633.1"/>
    </source>
</evidence>